<dbReference type="GO" id="GO:0016702">
    <property type="term" value="F:oxidoreductase activity, acting on single donors with incorporation of molecular oxygen, incorporation of two atoms of oxygen"/>
    <property type="evidence" value="ECO:0007669"/>
    <property type="project" value="InterPro"/>
</dbReference>
<dbReference type="PROSITE" id="PS51318">
    <property type="entry name" value="TAT"/>
    <property type="match status" value="1"/>
</dbReference>
<name>A0A2S2C2K7_9NOCA</name>
<reference evidence="4 5" key="1">
    <citation type="submission" date="2017-05" db="EMBL/GenBank/DDBJ databases">
        <title>Isolation of Rhodococcus sp. S2-17 biodegrading of BP-3.</title>
        <authorList>
            <person name="Lee Y."/>
            <person name="Kim K.H."/>
            <person name="Chun B.H."/>
            <person name="Jung H.S."/>
            <person name="Jeon C.O."/>
        </authorList>
    </citation>
    <scope>NUCLEOTIDE SEQUENCE [LARGE SCALE GENOMIC DNA]</scope>
    <source>
        <strain evidence="4 5">S2-17</strain>
    </source>
</reference>
<evidence type="ECO:0000313" key="5">
    <source>
        <dbReference type="Proteomes" id="UP000245711"/>
    </source>
</evidence>
<dbReference type="RefSeq" id="WP_109334597.1">
    <property type="nucleotide sequence ID" value="NZ_CP021354.1"/>
</dbReference>
<proteinExistence type="predicted"/>
<keyword evidence="2" id="KW-0812">Transmembrane</keyword>
<keyword evidence="4" id="KW-0560">Oxidoreductase</keyword>
<dbReference type="PANTHER" id="PTHR34315:SF1">
    <property type="entry name" value="INTRADIOL RING-CLEAVAGE DIOXYGENASES DOMAIN-CONTAINING PROTEIN-RELATED"/>
    <property type="match status" value="1"/>
</dbReference>
<dbReference type="InterPro" id="IPR000627">
    <property type="entry name" value="Intradiol_dOase_C"/>
</dbReference>
<dbReference type="GO" id="GO:0005506">
    <property type="term" value="F:iron ion binding"/>
    <property type="evidence" value="ECO:0007669"/>
    <property type="project" value="InterPro"/>
</dbReference>
<dbReference type="AlphaFoldDB" id="A0A2S2C2K7"/>
<evidence type="ECO:0000259" key="3">
    <source>
        <dbReference type="Pfam" id="PF00775"/>
    </source>
</evidence>
<gene>
    <name evidence="4" type="ORF">CBI38_29565</name>
</gene>
<keyword evidence="2" id="KW-1133">Transmembrane helix</keyword>
<sequence length="327" mass="33524">MTDNARHHSADAHEHDRGLTHDLRTMLSRRRALFVLGAAGASALAACSSSGSTITATSASSEEAASSAVATDGTCVAAAPQETAGPYPGDGSNGPNVLIESGVVRQDIRSSFGSYSGTAEGVPTTIELSLQDLSNDCAAGTGMAVYLWHCNRDGEYSLYGQDIAEQNYLRGVQVADSAGAVSFTSIFPACYSGRWPHIHFEVFDSLEAAVAGEDPRLTSQIAIPQDACEKVFAYDTGYAKSVSNLSDVSLQSDNVFGDGWDAELATVTGEPAGGVTISITIGVAEKSANTESAPAAPPAGGPGGGQPPYGSSRPVGPGSERIALGCR</sequence>
<dbReference type="SUPFAM" id="SSF49482">
    <property type="entry name" value="Aromatic compound dioxygenase"/>
    <property type="match status" value="1"/>
</dbReference>
<organism evidence="4 5">
    <name type="scientific">Rhodococcus oxybenzonivorans</name>
    <dbReference type="NCBI Taxonomy" id="1990687"/>
    <lineage>
        <taxon>Bacteria</taxon>
        <taxon>Bacillati</taxon>
        <taxon>Actinomycetota</taxon>
        <taxon>Actinomycetes</taxon>
        <taxon>Mycobacteriales</taxon>
        <taxon>Nocardiaceae</taxon>
        <taxon>Rhodococcus</taxon>
    </lineage>
</organism>
<keyword evidence="4" id="KW-0223">Dioxygenase</keyword>
<dbReference type="Proteomes" id="UP000245711">
    <property type="component" value="Chromosome"/>
</dbReference>
<feature type="domain" description="Intradiol ring-cleavage dioxygenases" evidence="3">
    <location>
        <begin position="141"/>
        <end position="194"/>
    </location>
</feature>
<keyword evidence="2" id="KW-0472">Membrane</keyword>
<feature type="region of interest" description="Disordered" evidence="1">
    <location>
        <begin position="288"/>
        <end position="327"/>
    </location>
</feature>
<dbReference type="KEGG" id="roz:CBI38_29565"/>
<dbReference type="InterPro" id="IPR006311">
    <property type="entry name" value="TAT_signal"/>
</dbReference>
<dbReference type="Pfam" id="PF00775">
    <property type="entry name" value="Dioxygenase_C"/>
    <property type="match status" value="1"/>
</dbReference>
<feature type="transmembrane region" description="Helical" evidence="2">
    <location>
        <begin position="32"/>
        <end position="51"/>
    </location>
</feature>
<protein>
    <submittedName>
        <fullName evidence="4">Dioxygenase</fullName>
    </submittedName>
</protein>
<dbReference type="PANTHER" id="PTHR34315">
    <property type="match status" value="1"/>
</dbReference>
<dbReference type="OrthoDB" id="9800887at2"/>
<dbReference type="Gene3D" id="2.60.130.10">
    <property type="entry name" value="Aromatic compound dioxygenase"/>
    <property type="match status" value="1"/>
</dbReference>
<keyword evidence="5" id="KW-1185">Reference proteome</keyword>
<evidence type="ECO:0000256" key="1">
    <source>
        <dbReference type="SAM" id="MobiDB-lite"/>
    </source>
</evidence>
<dbReference type="InterPro" id="IPR015889">
    <property type="entry name" value="Intradiol_dOase_core"/>
</dbReference>
<evidence type="ECO:0000313" key="4">
    <source>
        <dbReference type="EMBL" id="AWK75082.1"/>
    </source>
</evidence>
<dbReference type="EMBL" id="CP021354">
    <property type="protein sequence ID" value="AWK75082.1"/>
    <property type="molecule type" value="Genomic_DNA"/>
</dbReference>
<evidence type="ECO:0000256" key="2">
    <source>
        <dbReference type="SAM" id="Phobius"/>
    </source>
</evidence>
<accession>A0A2S2C2K7</accession>